<proteinExistence type="predicted"/>
<reference evidence="1" key="1">
    <citation type="submission" date="2022-06" db="EMBL/GenBank/DDBJ databases">
        <title>Fusarium solani species complex genomes reveal bases of compartmentalisation and animal pathogenesis.</title>
        <authorList>
            <person name="Tsai I.J."/>
        </authorList>
    </citation>
    <scope>NUCLEOTIDE SEQUENCE</scope>
    <source>
        <strain evidence="1">Fu6.1</strain>
    </source>
</reference>
<sequence length="715" mass="78860">MAEQGSYELLPKTPRPAVQPVSPDDRDAPISPLLPTHPANALGSAKGKTNKFRVVFSVWSLELGSLLLSLLSFACLITLLFVYDREPISKWTKFPLSLNAVISILGTISKAALAFVVSMCLSQCKWNWVGNFAEPLVDFDRFDAASRGPWGSGRLLISMVRRPHWASLGALAALILIAFEPFLQAILTFKDQTIRVDLSELNEAEPTIGSCSVLDAGSWTGTNQIALLNVPFTGSNGKKLLYQATVGRRVRVDMGMTASLWNGFSYLVTADSLSPSFSCRTGNCTWANYTSLALCSKCQDISQHVKKTTGVIKVPKGISSSGWILGKGEELPDISNTIPEANMRQVGKTLDYTKYTVPGINLKISNYNGKTRRVSEDENSAYPDTYLTTTATTNPGKTLFFRDSRTLALAIQYFEANQTWQDNETTWEDTPVTAKECGLYFCVNQYESVVEQGILKEKVLASWANKTLDSYTASEGAQKEYMKYKNNSLDLAPGYVIVPDLQIYIPDKDFRARSANLTQQTFNISQTTVVSLIESLKEGFCARSRNGTECDWENQVLVYPSLPGDGPPGFMFALGESTDIPGTITNVASSVTKWMRDRKSRSPPVKGEETRSIVVTRVRWAYLAYPTAALLVGFMFAILAIWESSNLKRPVWKDSALATLAYSPDGEFRERLKEAAVSGKLSEVARNTNVSLDYQMGHGKIVSRGERKQGAEIPC</sequence>
<protein>
    <submittedName>
        <fullName evidence="1">Uncharacterized protein</fullName>
    </submittedName>
</protein>
<comment type="caution">
    <text evidence="1">The sequence shown here is derived from an EMBL/GenBank/DDBJ whole genome shotgun (WGS) entry which is preliminary data.</text>
</comment>
<name>A0ACC0QDQ6_9HYPO</name>
<organism evidence="1 2">
    <name type="scientific">Fusarium keratoplasticum</name>
    <dbReference type="NCBI Taxonomy" id="1328300"/>
    <lineage>
        <taxon>Eukaryota</taxon>
        <taxon>Fungi</taxon>
        <taxon>Dikarya</taxon>
        <taxon>Ascomycota</taxon>
        <taxon>Pezizomycotina</taxon>
        <taxon>Sordariomycetes</taxon>
        <taxon>Hypocreomycetidae</taxon>
        <taxon>Hypocreales</taxon>
        <taxon>Nectriaceae</taxon>
        <taxon>Fusarium</taxon>
        <taxon>Fusarium solani species complex</taxon>
    </lineage>
</organism>
<accession>A0ACC0QDQ6</accession>
<keyword evidence="2" id="KW-1185">Reference proteome</keyword>
<gene>
    <name evidence="1" type="ORF">NCS57_01437000</name>
</gene>
<dbReference type="Proteomes" id="UP001065298">
    <property type="component" value="Chromosome 12"/>
</dbReference>
<dbReference type="EMBL" id="CM046514">
    <property type="protein sequence ID" value="KAI8651013.1"/>
    <property type="molecule type" value="Genomic_DNA"/>
</dbReference>
<evidence type="ECO:0000313" key="2">
    <source>
        <dbReference type="Proteomes" id="UP001065298"/>
    </source>
</evidence>
<evidence type="ECO:0000313" key="1">
    <source>
        <dbReference type="EMBL" id="KAI8651013.1"/>
    </source>
</evidence>